<gene>
    <name evidence="1" type="primary">ydjM_2</name>
    <name evidence="1" type="ORF">NCTC12993_00221</name>
</gene>
<organism evidence="1 2">
    <name type="scientific">Kluyvera cryocrescens</name>
    <name type="common">Kluyvera citrophila</name>
    <dbReference type="NCBI Taxonomy" id="580"/>
    <lineage>
        <taxon>Bacteria</taxon>
        <taxon>Pseudomonadati</taxon>
        <taxon>Pseudomonadota</taxon>
        <taxon>Gammaproteobacteria</taxon>
        <taxon>Enterobacterales</taxon>
        <taxon>Enterobacteriaceae</taxon>
        <taxon>Kluyvera</taxon>
    </lineage>
</organism>
<dbReference type="EMBL" id="CAADJD010000001">
    <property type="protein sequence ID" value="VFS55178.1"/>
    <property type="molecule type" value="Genomic_DNA"/>
</dbReference>
<dbReference type="PANTHER" id="PTHR35531">
    <property type="entry name" value="INNER MEMBRANE PROTEIN YBCI-RELATED"/>
    <property type="match status" value="1"/>
</dbReference>
<dbReference type="AlphaFoldDB" id="A0A485A5Z4"/>
<dbReference type="Pfam" id="PF04307">
    <property type="entry name" value="YdjM"/>
    <property type="match status" value="1"/>
</dbReference>
<accession>A0A485A5Z4</accession>
<dbReference type="InterPro" id="IPR007404">
    <property type="entry name" value="YdjM-like"/>
</dbReference>
<evidence type="ECO:0000313" key="1">
    <source>
        <dbReference type="EMBL" id="VFS55178.1"/>
    </source>
</evidence>
<protein>
    <submittedName>
        <fullName evidence="1">Inner membrane protein ydjM</fullName>
    </submittedName>
</protein>
<dbReference type="PANTHER" id="PTHR35531:SF1">
    <property type="entry name" value="INNER MEMBRANE PROTEIN YBCI-RELATED"/>
    <property type="match status" value="1"/>
</dbReference>
<proteinExistence type="predicted"/>
<name>A0A485A5Z4_KLUCR</name>
<sequence>MVLGYLSHILADMLTPAGVPLLWPCRWRFRFPILAPRKGNQLERVLCMALFAYAVFMPQSLPENSAVRWSSSMINMLQTDFNRFIHRRAEQ</sequence>
<dbReference type="Proteomes" id="UP000401081">
    <property type="component" value="Unassembled WGS sequence"/>
</dbReference>
<keyword evidence="2" id="KW-1185">Reference proteome</keyword>
<reference evidence="1 2" key="1">
    <citation type="submission" date="2019-03" db="EMBL/GenBank/DDBJ databases">
        <authorList>
            <consortium name="Pathogen Informatics"/>
        </authorList>
    </citation>
    <scope>NUCLEOTIDE SEQUENCE [LARGE SCALE GENOMIC DNA]</scope>
    <source>
        <strain evidence="1 2">NCTC12993</strain>
    </source>
</reference>
<evidence type="ECO:0000313" key="2">
    <source>
        <dbReference type="Proteomes" id="UP000401081"/>
    </source>
</evidence>